<dbReference type="RefSeq" id="WP_312001133.1">
    <property type="nucleotide sequence ID" value="NZ_JAUSUY010000011.1"/>
</dbReference>
<dbReference type="PROSITE" id="PS50966">
    <property type="entry name" value="ZF_SWIM"/>
    <property type="match status" value="1"/>
</dbReference>
<organism evidence="4 5">
    <name type="scientific">Paenibacillus forsythiae</name>
    <dbReference type="NCBI Taxonomy" id="365616"/>
    <lineage>
        <taxon>Bacteria</taxon>
        <taxon>Bacillati</taxon>
        <taxon>Bacillota</taxon>
        <taxon>Bacilli</taxon>
        <taxon>Bacillales</taxon>
        <taxon>Paenibacillaceae</taxon>
        <taxon>Paenibacillus</taxon>
    </lineage>
</organism>
<proteinExistence type="predicted"/>
<evidence type="ECO:0000256" key="1">
    <source>
        <dbReference type="PROSITE-ProRule" id="PRU00325"/>
    </source>
</evidence>
<keyword evidence="1" id="KW-0862">Zinc</keyword>
<keyword evidence="1" id="KW-0479">Metal-binding</keyword>
<feature type="region of interest" description="Disordered" evidence="2">
    <location>
        <begin position="117"/>
        <end position="138"/>
    </location>
</feature>
<accession>A0ABU3HB57</accession>
<evidence type="ECO:0000313" key="4">
    <source>
        <dbReference type="EMBL" id="MDT3427262.1"/>
    </source>
</evidence>
<dbReference type="EMBL" id="JAUSUY010000011">
    <property type="protein sequence ID" value="MDT3427262.1"/>
    <property type="molecule type" value="Genomic_DNA"/>
</dbReference>
<evidence type="ECO:0000313" key="5">
    <source>
        <dbReference type="Proteomes" id="UP001248709"/>
    </source>
</evidence>
<comment type="caution">
    <text evidence="4">The sequence shown here is derived from an EMBL/GenBank/DDBJ whole genome shotgun (WGS) entry which is preliminary data.</text>
</comment>
<sequence>MPSIPALDDAGWAKLVQDMAYYFDDLTLKRGFQYYKQRRVSGLTAPSPGLVSAFVDGTKRYSVEIVLGALSIGGCNCPVAGPCKHMAAVLMDFAGAQGRPVQLLANAKASTRVRAEAASARAVPETGRAAGGRPGGQDALKERGRLIPAMNVAEWHELFARCVSPLAGSIRNPQYADEALTAMLRIKPPMAPELEHLYGLHARLFVLETLLPRAAGKAGGFTPSLGYYTHLAVTELRDDIERCFHAEPSPASDPGQRNRILDTLGLLRQALLAESGGHVFYSDLYYLLWRMWIIPEMYDQALFKEELRLLEEESDSRTASSSRQPLLIARAWMHFCMSGDDKALVLLREASEQPGFYPERLDMFWEPLAEAGDVERLVSWLTETGGLLRGHYRHSLDSYARHWEQAVRLLPDAEPLMWRVLADMLPLSGGIYAEKLLAHGRWRQWMDYQLSSGRDPADFRVRELQPLEKNAPELLLPFYHQAVERHVAEKNRSGYKAAVKLLKRLNKLYKKMKAEERFEHFLGAFTARHSRLRALQEELRKGKLTT</sequence>
<protein>
    <recommendedName>
        <fullName evidence="3">SWIM-type domain-containing protein</fullName>
    </recommendedName>
</protein>
<feature type="domain" description="SWIM-type" evidence="3">
    <location>
        <begin position="61"/>
        <end position="94"/>
    </location>
</feature>
<dbReference type="InterPro" id="IPR007527">
    <property type="entry name" value="Znf_SWIM"/>
</dbReference>
<feature type="compositionally biased region" description="Low complexity" evidence="2">
    <location>
        <begin position="117"/>
        <end position="126"/>
    </location>
</feature>
<reference evidence="4 5" key="1">
    <citation type="submission" date="2023-07" db="EMBL/GenBank/DDBJ databases">
        <title>Genomic Encyclopedia of Type Strains, Phase IV (KMG-IV): sequencing the most valuable type-strain genomes for metagenomic binning, comparative biology and taxonomic classification.</title>
        <authorList>
            <person name="Goeker M."/>
        </authorList>
    </citation>
    <scope>NUCLEOTIDE SEQUENCE [LARGE SCALE GENOMIC DNA]</scope>
    <source>
        <strain evidence="4 5">T98</strain>
    </source>
</reference>
<evidence type="ECO:0000259" key="3">
    <source>
        <dbReference type="PROSITE" id="PS50966"/>
    </source>
</evidence>
<name>A0ABU3HB57_9BACL</name>
<keyword evidence="5" id="KW-1185">Reference proteome</keyword>
<evidence type="ECO:0000256" key="2">
    <source>
        <dbReference type="SAM" id="MobiDB-lite"/>
    </source>
</evidence>
<gene>
    <name evidence="4" type="ORF">J2Z22_002813</name>
</gene>
<dbReference type="Proteomes" id="UP001248709">
    <property type="component" value="Unassembled WGS sequence"/>
</dbReference>
<keyword evidence="1" id="KW-0863">Zinc-finger</keyword>